<name>A0ABQ9V7P4_SAGOE</name>
<proteinExistence type="predicted"/>
<comment type="caution">
    <text evidence="1">The sequence shown here is derived from an EMBL/GenBank/DDBJ whole genome shotgun (WGS) entry which is preliminary data.</text>
</comment>
<gene>
    <name evidence="1" type="ORF">P7K49_014892</name>
</gene>
<evidence type="ECO:0000313" key="1">
    <source>
        <dbReference type="EMBL" id="KAK2105378.1"/>
    </source>
</evidence>
<sequence>MGPSTQKPRLSSQQLWPGLFESLAIEAVFSKTTAAPLRVPRGYSSGPQLLQLRPMGQMAWLTVYHAEQRLWLL</sequence>
<accession>A0ABQ9V7P4</accession>
<dbReference type="Proteomes" id="UP001266305">
    <property type="component" value="Unassembled WGS sequence"/>
</dbReference>
<feature type="non-terminal residue" evidence="1">
    <location>
        <position position="73"/>
    </location>
</feature>
<organism evidence="1 2">
    <name type="scientific">Saguinus oedipus</name>
    <name type="common">Cotton-top tamarin</name>
    <name type="synonym">Oedipomidas oedipus</name>
    <dbReference type="NCBI Taxonomy" id="9490"/>
    <lineage>
        <taxon>Eukaryota</taxon>
        <taxon>Metazoa</taxon>
        <taxon>Chordata</taxon>
        <taxon>Craniata</taxon>
        <taxon>Vertebrata</taxon>
        <taxon>Euteleostomi</taxon>
        <taxon>Mammalia</taxon>
        <taxon>Eutheria</taxon>
        <taxon>Euarchontoglires</taxon>
        <taxon>Primates</taxon>
        <taxon>Haplorrhini</taxon>
        <taxon>Platyrrhini</taxon>
        <taxon>Cebidae</taxon>
        <taxon>Callitrichinae</taxon>
        <taxon>Saguinus</taxon>
    </lineage>
</organism>
<protein>
    <submittedName>
        <fullName evidence="1">Uncharacterized protein</fullName>
    </submittedName>
</protein>
<reference evidence="1 2" key="1">
    <citation type="submission" date="2023-05" db="EMBL/GenBank/DDBJ databases">
        <title>B98-5 Cell Line De Novo Hybrid Assembly: An Optical Mapping Approach.</title>
        <authorList>
            <person name="Kananen K."/>
            <person name="Auerbach J.A."/>
            <person name="Kautto E."/>
            <person name="Blachly J.S."/>
        </authorList>
    </citation>
    <scope>NUCLEOTIDE SEQUENCE [LARGE SCALE GENOMIC DNA]</scope>
    <source>
        <strain evidence="1">B95-8</strain>
        <tissue evidence="1">Cell line</tissue>
    </source>
</reference>
<dbReference type="EMBL" id="JASSZA010000007">
    <property type="protein sequence ID" value="KAK2105378.1"/>
    <property type="molecule type" value="Genomic_DNA"/>
</dbReference>
<evidence type="ECO:0000313" key="2">
    <source>
        <dbReference type="Proteomes" id="UP001266305"/>
    </source>
</evidence>
<keyword evidence="2" id="KW-1185">Reference proteome</keyword>